<dbReference type="Pfam" id="PF14903">
    <property type="entry name" value="WG_beta_rep"/>
    <property type="match status" value="3"/>
</dbReference>
<dbReference type="InterPro" id="IPR006260">
    <property type="entry name" value="TonB/TolA_C"/>
</dbReference>
<dbReference type="SUPFAM" id="SSF74653">
    <property type="entry name" value="TolA/TonB C-terminal domain"/>
    <property type="match status" value="1"/>
</dbReference>
<dbReference type="InterPro" id="IPR032774">
    <property type="entry name" value="WG_beta_rep"/>
</dbReference>
<dbReference type="eggNOG" id="COG0810">
    <property type="taxonomic scope" value="Bacteria"/>
</dbReference>
<keyword evidence="4" id="KW-0472">Membrane</keyword>
<dbReference type="EMBL" id="AAWS01000003">
    <property type="protein sequence ID" value="EAY31224.1"/>
    <property type="molecule type" value="Genomic_DNA"/>
</dbReference>
<evidence type="ECO:0000256" key="4">
    <source>
        <dbReference type="ARBA" id="ARBA00023136"/>
    </source>
</evidence>
<gene>
    <name evidence="6" type="ORF">M23134_04057</name>
</gene>
<dbReference type="AlphaFoldDB" id="A1ZDR6"/>
<dbReference type="Proteomes" id="UP000004095">
    <property type="component" value="Unassembled WGS sequence"/>
</dbReference>
<dbReference type="GO" id="GO:0016020">
    <property type="term" value="C:membrane"/>
    <property type="evidence" value="ECO:0007669"/>
    <property type="project" value="UniProtKB-SubCell"/>
</dbReference>
<comment type="subcellular location">
    <subcellularLocation>
        <location evidence="1">Membrane</location>
        <topology evidence="1">Single-pass membrane protein</topology>
    </subcellularLocation>
</comment>
<dbReference type="OrthoDB" id="2485468at2"/>
<name>A1ZDR6_MICM2</name>
<evidence type="ECO:0000256" key="2">
    <source>
        <dbReference type="ARBA" id="ARBA00022692"/>
    </source>
</evidence>
<evidence type="ECO:0000259" key="5">
    <source>
        <dbReference type="PROSITE" id="PS52015"/>
    </source>
</evidence>
<dbReference type="PANTHER" id="PTHR37841">
    <property type="entry name" value="GLR2918 PROTEIN"/>
    <property type="match status" value="1"/>
</dbReference>
<evidence type="ECO:0000256" key="3">
    <source>
        <dbReference type="ARBA" id="ARBA00022989"/>
    </source>
</evidence>
<evidence type="ECO:0000313" key="7">
    <source>
        <dbReference type="Proteomes" id="UP000004095"/>
    </source>
</evidence>
<organism evidence="6 7">
    <name type="scientific">Microscilla marina ATCC 23134</name>
    <dbReference type="NCBI Taxonomy" id="313606"/>
    <lineage>
        <taxon>Bacteria</taxon>
        <taxon>Pseudomonadati</taxon>
        <taxon>Bacteroidota</taxon>
        <taxon>Cytophagia</taxon>
        <taxon>Cytophagales</taxon>
        <taxon>Microscillaceae</taxon>
        <taxon>Microscilla</taxon>
    </lineage>
</organism>
<accession>A1ZDR6</accession>
<dbReference type="PROSITE" id="PS52015">
    <property type="entry name" value="TONB_CTD"/>
    <property type="match status" value="1"/>
</dbReference>
<evidence type="ECO:0000313" key="6">
    <source>
        <dbReference type="EMBL" id="EAY31224.1"/>
    </source>
</evidence>
<dbReference type="eggNOG" id="COG5263">
    <property type="taxonomic scope" value="Bacteria"/>
</dbReference>
<dbReference type="GO" id="GO:0055085">
    <property type="term" value="P:transmembrane transport"/>
    <property type="evidence" value="ECO:0007669"/>
    <property type="project" value="InterPro"/>
</dbReference>
<dbReference type="Pfam" id="PF03544">
    <property type="entry name" value="TonB_C"/>
    <property type="match status" value="1"/>
</dbReference>
<dbReference type="Gene3D" id="3.30.1150.10">
    <property type="match status" value="1"/>
</dbReference>
<proteinExistence type="predicted"/>
<reference evidence="6 7" key="1">
    <citation type="submission" date="2007-01" db="EMBL/GenBank/DDBJ databases">
        <authorList>
            <person name="Haygood M."/>
            <person name="Podell S."/>
            <person name="Anderson C."/>
            <person name="Hopkinson B."/>
            <person name="Roe K."/>
            <person name="Barbeau K."/>
            <person name="Gaasterland T."/>
            <person name="Ferriera S."/>
            <person name="Johnson J."/>
            <person name="Kravitz S."/>
            <person name="Beeson K."/>
            <person name="Sutton G."/>
            <person name="Rogers Y.-H."/>
            <person name="Friedman R."/>
            <person name="Frazier M."/>
            <person name="Venter J.C."/>
        </authorList>
    </citation>
    <scope>NUCLEOTIDE SEQUENCE [LARGE SCALE GENOMIC DNA]</scope>
    <source>
        <strain evidence="6 7">ATCC 23134</strain>
    </source>
</reference>
<dbReference type="RefSeq" id="WP_002693734.1">
    <property type="nucleotide sequence ID" value="NZ_AAWS01000003.1"/>
</dbReference>
<dbReference type="InterPro" id="IPR037682">
    <property type="entry name" value="TonB_C"/>
</dbReference>
<protein>
    <submittedName>
        <fullName evidence="6">KWG</fullName>
    </submittedName>
</protein>
<dbReference type="PANTHER" id="PTHR37841:SF1">
    <property type="entry name" value="DUF3298 DOMAIN-CONTAINING PROTEIN"/>
    <property type="match status" value="1"/>
</dbReference>
<dbReference type="SUPFAM" id="SSF69360">
    <property type="entry name" value="Cell wall binding repeat"/>
    <property type="match status" value="1"/>
</dbReference>
<sequence>MYQKQGIIWVLLFLLGGNTNTWAQSTPKLFRSKNGLMGYRGHLGEVRIPPQFSKARPFAEGLAAVQKNGQWGFVNTQGRYVIKPLYQQVLSFRAGYAKVGRSNLWGLVNNRGKLVVPAAYSQLTYVLAPENTPTPIVRAKQNGLFALLDKATGKQLTPFQYQYLAPRLMGQRLKAKNTQGKYGFLNKNGQQVIACQYDEATDFVQGKALVNKAKKQFYINTSGGFLRMYDPKKDAPVFVVVEQPPTPQGSSAQMAAYLEKNLQYPPEAKANHTSGIVILQFIVESNGQLSHFKVLRGLGNGCDKEAIRLLKGSSPWNPGRQRGKAVRVKKTFVVRFSY</sequence>
<evidence type="ECO:0000256" key="1">
    <source>
        <dbReference type="ARBA" id="ARBA00004167"/>
    </source>
</evidence>
<keyword evidence="2" id="KW-0812">Transmembrane</keyword>
<keyword evidence="7" id="KW-1185">Reference proteome</keyword>
<keyword evidence="3" id="KW-1133">Transmembrane helix</keyword>
<feature type="domain" description="TonB C-terminal" evidence="5">
    <location>
        <begin position="249"/>
        <end position="338"/>
    </location>
</feature>
<dbReference type="NCBIfam" id="TIGR01352">
    <property type="entry name" value="tonB_Cterm"/>
    <property type="match status" value="1"/>
</dbReference>
<comment type="caution">
    <text evidence="6">The sequence shown here is derived from an EMBL/GenBank/DDBJ whole genome shotgun (WGS) entry which is preliminary data.</text>
</comment>